<keyword evidence="2" id="KW-1185">Reference proteome</keyword>
<evidence type="ECO:0000313" key="2">
    <source>
        <dbReference type="Proteomes" id="UP000184300"/>
    </source>
</evidence>
<dbReference type="AlphaFoldDB" id="A0A1L9VGE0"/>
<dbReference type="OrthoDB" id="5835829at2759"/>
<dbReference type="GeneID" id="34463131"/>
<organism evidence="1 2">
    <name type="scientific">Aspergillus glaucus CBS 516.65</name>
    <dbReference type="NCBI Taxonomy" id="1160497"/>
    <lineage>
        <taxon>Eukaryota</taxon>
        <taxon>Fungi</taxon>
        <taxon>Dikarya</taxon>
        <taxon>Ascomycota</taxon>
        <taxon>Pezizomycotina</taxon>
        <taxon>Eurotiomycetes</taxon>
        <taxon>Eurotiomycetidae</taxon>
        <taxon>Eurotiales</taxon>
        <taxon>Aspergillaceae</taxon>
        <taxon>Aspergillus</taxon>
        <taxon>Aspergillus subgen. Aspergillus</taxon>
    </lineage>
</organism>
<proteinExistence type="predicted"/>
<evidence type="ECO:0000313" key="1">
    <source>
        <dbReference type="EMBL" id="OJJ82969.1"/>
    </source>
</evidence>
<sequence length="132" mass="14892">MAVKVAKTVGFGSAVFCGKIAALPFKTVWYMGETASYGIRSLKGADHHDKGLATMDQQYEATALQEYTLESKSRSEHSMQNASSDNQVDQRLVEMIGMLQRKRGTEDKRFMDPDFGRMIVSEFEVLCRPSWK</sequence>
<accession>A0A1L9VGE0</accession>
<name>A0A1L9VGE0_ASPGL</name>
<dbReference type="EMBL" id="KV878900">
    <property type="protein sequence ID" value="OJJ82969.1"/>
    <property type="molecule type" value="Genomic_DNA"/>
</dbReference>
<dbReference type="Proteomes" id="UP000184300">
    <property type="component" value="Unassembled WGS sequence"/>
</dbReference>
<protein>
    <submittedName>
        <fullName evidence="1">Uncharacterized protein</fullName>
    </submittedName>
</protein>
<dbReference type="VEuPathDB" id="FungiDB:ASPGLDRAFT_48296"/>
<dbReference type="RefSeq" id="XP_022399667.1">
    <property type="nucleotide sequence ID" value="XM_022546870.1"/>
</dbReference>
<gene>
    <name evidence="1" type="ORF">ASPGLDRAFT_48296</name>
</gene>
<reference evidence="2" key="1">
    <citation type="journal article" date="2017" name="Genome Biol.">
        <title>Comparative genomics reveals high biological diversity and specific adaptations in the industrially and medically important fungal genus Aspergillus.</title>
        <authorList>
            <person name="de Vries R.P."/>
            <person name="Riley R."/>
            <person name="Wiebenga A."/>
            <person name="Aguilar-Osorio G."/>
            <person name="Amillis S."/>
            <person name="Uchima C.A."/>
            <person name="Anderluh G."/>
            <person name="Asadollahi M."/>
            <person name="Askin M."/>
            <person name="Barry K."/>
            <person name="Battaglia E."/>
            <person name="Bayram O."/>
            <person name="Benocci T."/>
            <person name="Braus-Stromeyer S.A."/>
            <person name="Caldana C."/>
            <person name="Canovas D."/>
            <person name="Cerqueira G.C."/>
            <person name="Chen F."/>
            <person name="Chen W."/>
            <person name="Choi C."/>
            <person name="Clum A."/>
            <person name="Dos Santos R.A."/>
            <person name="Damasio A.R."/>
            <person name="Diallinas G."/>
            <person name="Emri T."/>
            <person name="Fekete E."/>
            <person name="Flipphi M."/>
            <person name="Freyberg S."/>
            <person name="Gallo A."/>
            <person name="Gournas C."/>
            <person name="Habgood R."/>
            <person name="Hainaut M."/>
            <person name="Harispe M.L."/>
            <person name="Henrissat B."/>
            <person name="Hilden K.S."/>
            <person name="Hope R."/>
            <person name="Hossain A."/>
            <person name="Karabika E."/>
            <person name="Karaffa L."/>
            <person name="Karanyi Z."/>
            <person name="Krasevec N."/>
            <person name="Kuo A."/>
            <person name="Kusch H."/>
            <person name="LaButti K."/>
            <person name="Lagendijk E.L."/>
            <person name="Lapidus A."/>
            <person name="Levasseur A."/>
            <person name="Lindquist E."/>
            <person name="Lipzen A."/>
            <person name="Logrieco A.F."/>
            <person name="MacCabe A."/>
            <person name="Maekelae M.R."/>
            <person name="Malavazi I."/>
            <person name="Melin P."/>
            <person name="Meyer V."/>
            <person name="Mielnichuk N."/>
            <person name="Miskei M."/>
            <person name="Molnar A.P."/>
            <person name="Mule G."/>
            <person name="Ngan C.Y."/>
            <person name="Orejas M."/>
            <person name="Orosz E."/>
            <person name="Ouedraogo J.P."/>
            <person name="Overkamp K.M."/>
            <person name="Park H.-S."/>
            <person name="Perrone G."/>
            <person name="Piumi F."/>
            <person name="Punt P.J."/>
            <person name="Ram A.F."/>
            <person name="Ramon A."/>
            <person name="Rauscher S."/>
            <person name="Record E."/>
            <person name="Riano-Pachon D.M."/>
            <person name="Robert V."/>
            <person name="Roehrig J."/>
            <person name="Ruller R."/>
            <person name="Salamov A."/>
            <person name="Salih N.S."/>
            <person name="Samson R.A."/>
            <person name="Sandor E."/>
            <person name="Sanguinetti M."/>
            <person name="Schuetze T."/>
            <person name="Sepcic K."/>
            <person name="Shelest E."/>
            <person name="Sherlock G."/>
            <person name="Sophianopoulou V."/>
            <person name="Squina F.M."/>
            <person name="Sun H."/>
            <person name="Susca A."/>
            <person name="Todd R.B."/>
            <person name="Tsang A."/>
            <person name="Unkles S.E."/>
            <person name="van de Wiele N."/>
            <person name="van Rossen-Uffink D."/>
            <person name="Oliveira J.V."/>
            <person name="Vesth T.C."/>
            <person name="Visser J."/>
            <person name="Yu J.-H."/>
            <person name="Zhou M."/>
            <person name="Andersen M.R."/>
            <person name="Archer D.B."/>
            <person name="Baker S.E."/>
            <person name="Benoit I."/>
            <person name="Brakhage A.A."/>
            <person name="Braus G.H."/>
            <person name="Fischer R."/>
            <person name="Frisvad J.C."/>
            <person name="Goldman G.H."/>
            <person name="Houbraken J."/>
            <person name="Oakley B."/>
            <person name="Pocsi I."/>
            <person name="Scazzocchio C."/>
            <person name="Seiboth B."/>
            <person name="vanKuyk P.A."/>
            <person name="Wortman J."/>
            <person name="Dyer P.S."/>
            <person name="Grigoriev I.V."/>
        </authorList>
    </citation>
    <scope>NUCLEOTIDE SEQUENCE [LARGE SCALE GENOMIC DNA]</scope>
    <source>
        <strain evidence="2">CBS 516.65</strain>
    </source>
</reference>
<dbReference type="STRING" id="1160497.A0A1L9VGE0"/>